<feature type="domain" description="Serpin" evidence="1">
    <location>
        <begin position="1"/>
        <end position="197"/>
    </location>
</feature>
<dbReference type="EMBL" id="JXTC01000097">
    <property type="protein sequence ID" value="PON89139.1"/>
    <property type="molecule type" value="Genomic_DNA"/>
</dbReference>
<dbReference type="PANTHER" id="PTHR11461:SF315">
    <property type="entry name" value="SERPIN-Z3-LIKE"/>
    <property type="match status" value="1"/>
</dbReference>
<dbReference type="InterPro" id="IPR000215">
    <property type="entry name" value="Serpin_fam"/>
</dbReference>
<sequence length="201" mass="22883">MHSENGWYSYATFRGFKILRLPYYKDYSEITDPSESGTFTMYIFLPDEKDGLLDLLSQLSSDLKILLNLHGFKFETVKIGNLCIPKFKFKYEFRVSNVMERSGLRMNLKEDTEITALNSFDDSLKLEDMKVYHSCCIDVNEYGTEAAATSYEEADGLSCGSCDSPLPINFIADHPFIFMIREDTTGTPIFLGHVVNPLQDG</sequence>
<gene>
    <name evidence="2" type="ORF">TorRG33x02_150020</name>
</gene>
<protein>
    <submittedName>
        <fullName evidence="2">Serpin family</fullName>
    </submittedName>
</protein>
<reference evidence="3" key="1">
    <citation type="submission" date="2016-06" db="EMBL/GenBank/DDBJ databases">
        <title>Parallel loss of symbiosis genes in relatives of nitrogen-fixing non-legume Parasponia.</title>
        <authorList>
            <person name="Van Velzen R."/>
            <person name="Holmer R."/>
            <person name="Bu F."/>
            <person name="Rutten L."/>
            <person name="Van Zeijl A."/>
            <person name="Liu W."/>
            <person name="Santuari L."/>
            <person name="Cao Q."/>
            <person name="Sharma T."/>
            <person name="Shen D."/>
            <person name="Roswanjaya Y."/>
            <person name="Wardhani T."/>
            <person name="Kalhor M.S."/>
            <person name="Jansen J."/>
            <person name="Van den Hoogen J."/>
            <person name="Gungor B."/>
            <person name="Hartog M."/>
            <person name="Hontelez J."/>
            <person name="Verver J."/>
            <person name="Yang W.-C."/>
            <person name="Schijlen E."/>
            <person name="Repin R."/>
            <person name="Schilthuizen M."/>
            <person name="Schranz E."/>
            <person name="Heidstra R."/>
            <person name="Miyata K."/>
            <person name="Fedorova E."/>
            <person name="Kohlen W."/>
            <person name="Bisseling T."/>
            <person name="Smit S."/>
            <person name="Geurts R."/>
        </authorList>
    </citation>
    <scope>NUCLEOTIDE SEQUENCE [LARGE SCALE GENOMIC DNA]</scope>
    <source>
        <strain evidence="3">cv. RG33-2</strain>
    </source>
</reference>
<dbReference type="STRING" id="63057.A0A2P5EUC3"/>
<dbReference type="InterPro" id="IPR036186">
    <property type="entry name" value="Serpin_sf"/>
</dbReference>
<dbReference type="Gene3D" id="2.30.39.10">
    <property type="entry name" value="Alpha-1-antitrypsin, domain 1"/>
    <property type="match status" value="1"/>
</dbReference>
<evidence type="ECO:0000313" key="2">
    <source>
        <dbReference type="EMBL" id="PON89139.1"/>
    </source>
</evidence>
<dbReference type="OrthoDB" id="1063785at2759"/>
<dbReference type="PANTHER" id="PTHR11461">
    <property type="entry name" value="SERINE PROTEASE INHIBITOR, SERPIN"/>
    <property type="match status" value="1"/>
</dbReference>
<dbReference type="AlphaFoldDB" id="A0A2P5EUC3"/>
<dbReference type="Gene3D" id="6.20.40.10">
    <property type="match status" value="1"/>
</dbReference>
<name>A0A2P5EUC3_TREOI</name>
<dbReference type="PROSITE" id="PS00284">
    <property type="entry name" value="SERPIN"/>
    <property type="match status" value="1"/>
</dbReference>
<dbReference type="Pfam" id="PF00079">
    <property type="entry name" value="Serpin"/>
    <property type="match status" value="1"/>
</dbReference>
<dbReference type="InterPro" id="IPR023795">
    <property type="entry name" value="Serpin_CS"/>
</dbReference>
<dbReference type="GO" id="GO:0005615">
    <property type="term" value="C:extracellular space"/>
    <property type="evidence" value="ECO:0007669"/>
    <property type="project" value="InterPro"/>
</dbReference>
<dbReference type="InterPro" id="IPR042185">
    <property type="entry name" value="Serpin_sf_2"/>
</dbReference>
<dbReference type="InterPro" id="IPR023796">
    <property type="entry name" value="Serpin_dom"/>
</dbReference>
<proteinExistence type="predicted"/>
<dbReference type="SUPFAM" id="SSF56574">
    <property type="entry name" value="Serpins"/>
    <property type="match status" value="1"/>
</dbReference>
<dbReference type="InParanoid" id="A0A2P5EUC3"/>
<dbReference type="Gene3D" id="2.10.310.10">
    <property type="entry name" value="Serpins superfamily"/>
    <property type="match status" value="1"/>
</dbReference>
<comment type="caution">
    <text evidence="2">The sequence shown here is derived from an EMBL/GenBank/DDBJ whole genome shotgun (WGS) entry which is preliminary data.</text>
</comment>
<dbReference type="GO" id="GO:0004867">
    <property type="term" value="F:serine-type endopeptidase inhibitor activity"/>
    <property type="evidence" value="ECO:0007669"/>
    <property type="project" value="InterPro"/>
</dbReference>
<evidence type="ECO:0000313" key="3">
    <source>
        <dbReference type="Proteomes" id="UP000237000"/>
    </source>
</evidence>
<dbReference type="Proteomes" id="UP000237000">
    <property type="component" value="Unassembled WGS sequence"/>
</dbReference>
<evidence type="ECO:0000259" key="1">
    <source>
        <dbReference type="Pfam" id="PF00079"/>
    </source>
</evidence>
<keyword evidence="3" id="KW-1185">Reference proteome</keyword>
<organism evidence="2 3">
    <name type="scientific">Trema orientale</name>
    <name type="common">Charcoal tree</name>
    <name type="synonym">Celtis orientalis</name>
    <dbReference type="NCBI Taxonomy" id="63057"/>
    <lineage>
        <taxon>Eukaryota</taxon>
        <taxon>Viridiplantae</taxon>
        <taxon>Streptophyta</taxon>
        <taxon>Embryophyta</taxon>
        <taxon>Tracheophyta</taxon>
        <taxon>Spermatophyta</taxon>
        <taxon>Magnoliopsida</taxon>
        <taxon>eudicotyledons</taxon>
        <taxon>Gunneridae</taxon>
        <taxon>Pentapetalae</taxon>
        <taxon>rosids</taxon>
        <taxon>fabids</taxon>
        <taxon>Rosales</taxon>
        <taxon>Cannabaceae</taxon>
        <taxon>Trema</taxon>
    </lineage>
</organism>
<accession>A0A2P5EUC3</accession>